<keyword evidence="5" id="KW-0472">Membrane</keyword>
<evidence type="ECO:0000313" key="12">
    <source>
        <dbReference type="Proteomes" id="UP000027195"/>
    </source>
</evidence>
<dbReference type="InterPro" id="IPR056457">
    <property type="entry name" value="DOP1_C"/>
</dbReference>
<dbReference type="HOGENOM" id="CLU_001197_0_0_1"/>
<sequence>MATIDDSADPKGSHAAVRAKERAKAIAILSNDPKYKKYTNQVEKCLATFDSISEWADFISFLTKLLKTFQSYMQYKEIPRKLIVAKRLAQCLNPALPSGVHQRALDVYAFILTVIGPEGLQRDLQLWSSGLFPFLQYAATSVKPALLQLYDTHYVQLREGLRPVTKAFILALLPGLEEEAGEFFEKVLGLLDRLSGTISPVFFFQNMWLILLTTPSARGTASSYLSRRLPKMNGDEDITPIVGQDLGLMIRAFAAALDDDQLLVRRSVLDLLVQSLRLDSAAMKGAQQEDRVILMKAAMGVVLRRDLSLNRRLYSWLLGPDEQSHAQIKFAQEYTLELLRSTLKDEMVSPWLDGNARPYKIFISLLDKWEIGSLLTDVLLLDALKAVKDRVLSWLPPQILISANTLYEAVEPHIVWKHLFNSMRLELLDQSSGTEAVQMVRFILTTFRMHEEEVQQIHLPLVFAAILNLINDLFRRDHSRIFKPSLISALGILVELLQHVSHVSLDRPLPALDSDGAEKDLLTSPYACAVKFYGIPSPPLEACPEAQKSMNSTMFALVFEDLVAISTLCASAVSSGVRSSPPFPSADVTCFIHSLDLLLGLLSRHSESYRAVEVDWKPSEWLTDILTFVQQTTSFALADRIVSLCAVLNKNVSIQPCLDLNQQQVMAQLLHGLLHFLQPKYALYHLRAVQQIWALEKTTGHRYAEPIISQTLTAEESKYSSKDFDAFGVLWRLTDDNLIPGFRLKLPMLIVMDTLKSDDPRVRRTGETWMRCSLKSYLRVLDPVLFDLMDPATQRSTVVVSHGGRDIRSFRYERPFDQHRVAYFLDSLLSLVRFGGQSFSKVARATPVKRCLCPELITRAETANVIHATSSYMDMLLEILIRYLQSEPKPSLENTLGPGNSRIHVTAIELLQAIISRGELDATTLATLEAVIVSKLYVSVHVDRLELQNKLLHVLHSILFASTPSIEGQRPKSRADIYADSSDDMSQTRRQPSFFTPPNPLLVQTLMDGISRNAKRPTLQHWVDFVLMTVPLFQGSRHHLVFPLSDCLCRQIRAALVDLRGISDRGERYSDATISATTDSELVMLLNALERLVLVSVAAEGSAGDDDATLVDRANPELGGLLGYVSNVFSADNTANNIPDDFLSPRSPGYRCLHEAIRTLYTIWLVSSWTPPTNSGGFGDSLVTLYTRVRARCRRVLERIFRAQSAEIMESIVECWQRDENWISIPANKSRLTFEMMDFLTSSAQTAVHMLCESISYRTQSSAERAKRHALNPNLSDAVLFHFLEEYLSQLEGPIAVQVWGRFLAFAKEVIANAHGYKLLIFPMLRCATVLSEKITQTSAVDDRRMRRELQETFTKLVDTCVLIAGRSFEQGNWIRRNNKDLMVPAINGRQSPLPRSHTEQAPIDDKGEGASMDDSLKPAWGDDLIDQIQEFIATRVLPNVRRVLLEGDKIASVCTNIAYYIVNPAMKSKTSHTLDVEAVILDILREMSKIPSASKAWRGPVSDALNDNRFFNTSPKMSGNWRPLVRALMDADRQGFAELIGKVGTASATNIFTNREYEMRLRSLNLRRLSFVVFSGEKNQFLTQLPSIQEKLVDILRTTVVAPSVHSEAYLCMRVLLLRLSPQNLSSFWPVILNEMLRVFEQIIVSPPADGSEDLPLILSACKLLDLLLVLRTEEFQVHQWMFVTDTVDAVYRPDSWEPEALLDQLAEVIADLPALVPDSKGKAKAKPPISSIRELLPFFSHVSIASYESVYASAGGNVDWEAIESGVLEEMFEGR</sequence>
<feature type="domain" description="DOP1-like middle TPR" evidence="9">
    <location>
        <begin position="332"/>
        <end position="502"/>
    </location>
</feature>
<organism evidence="11 12">
    <name type="scientific">Botryobasidium botryosum (strain FD-172 SS1)</name>
    <dbReference type="NCBI Taxonomy" id="930990"/>
    <lineage>
        <taxon>Eukaryota</taxon>
        <taxon>Fungi</taxon>
        <taxon>Dikarya</taxon>
        <taxon>Basidiomycota</taxon>
        <taxon>Agaricomycotina</taxon>
        <taxon>Agaricomycetes</taxon>
        <taxon>Cantharellales</taxon>
        <taxon>Botryobasidiaceae</taxon>
        <taxon>Botryobasidium</taxon>
    </lineage>
</organism>
<dbReference type="Pfam" id="PF24598">
    <property type="entry name" value="DOP1_C"/>
    <property type="match status" value="1"/>
</dbReference>
<feature type="domain" description="DOP1-like C-terminal" evidence="10">
    <location>
        <begin position="1283"/>
        <end position="1754"/>
    </location>
</feature>
<proteinExistence type="inferred from homology"/>
<protein>
    <submittedName>
        <fullName evidence="11">Uncharacterized protein</fullName>
    </submittedName>
</protein>
<dbReference type="InterPro" id="IPR056458">
    <property type="entry name" value="TPR_DOP1_M"/>
</dbReference>
<dbReference type="OrthoDB" id="297643at2759"/>
<dbReference type="PANTHER" id="PTHR14042:SF24">
    <property type="entry name" value="PROTEIN DOPEY-1 HOMOLOG"/>
    <property type="match status" value="1"/>
</dbReference>
<gene>
    <name evidence="11" type="ORF">BOTBODRAFT_65254</name>
</gene>
<feature type="domain" description="DOP1 N-terminal" evidence="8">
    <location>
        <begin position="32"/>
        <end position="321"/>
    </location>
</feature>
<dbReference type="GO" id="GO:0015031">
    <property type="term" value="P:protein transport"/>
    <property type="evidence" value="ECO:0007669"/>
    <property type="project" value="UniProtKB-KW"/>
</dbReference>
<evidence type="ECO:0000256" key="5">
    <source>
        <dbReference type="ARBA" id="ARBA00023136"/>
    </source>
</evidence>
<evidence type="ECO:0000256" key="2">
    <source>
        <dbReference type="ARBA" id="ARBA00022448"/>
    </source>
</evidence>
<dbReference type="InterPro" id="IPR007249">
    <property type="entry name" value="DOP1_N"/>
</dbReference>
<dbReference type="GO" id="GO:0005768">
    <property type="term" value="C:endosome"/>
    <property type="evidence" value="ECO:0007669"/>
    <property type="project" value="TreeGrafter"/>
</dbReference>
<evidence type="ECO:0000256" key="3">
    <source>
        <dbReference type="ARBA" id="ARBA00022927"/>
    </source>
</evidence>
<dbReference type="PANTHER" id="PTHR14042">
    <property type="entry name" value="DOPEY-RELATED"/>
    <property type="match status" value="1"/>
</dbReference>
<dbReference type="Proteomes" id="UP000027195">
    <property type="component" value="Unassembled WGS sequence"/>
</dbReference>
<dbReference type="Pfam" id="PF24597">
    <property type="entry name" value="TPR_DOP1_M"/>
    <property type="match status" value="1"/>
</dbReference>
<name>A0A067MJ17_BOTB1</name>
<evidence type="ECO:0000259" key="8">
    <source>
        <dbReference type="Pfam" id="PF04118"/>
    </source>
</evidence>
<evidence type="ECO:0000256" key="6">
    <source>
        <dbReference type="ARBA" id="ARBA00046326"/>
    </source>
</evidence>
<dbReference type="InterPro" id="IPR040314">
    <property type="entry name" value="DOP1"/>
</dbReference>
<evidence type="ECO:0000256" key="4">
    <source>
        <dbReference type="ARBA" id="ARBA00023034"/>
    </source>
</evidence>
<keyword evidence="3" id="KW-0653">Protein transport</keyword>
<evidence type="ECO:0000259" key="10">
    <source>
        <dbReference type="Pfam" id="PF24598"/>
    </source>
</evidence>
<dbReference type="STRING" id="930990.A0A067MJ17"/>
<dbReference type="InParanoid" id="A0A067MJ17"/>
<evidence type="ECO:0000313" key="11">
    <source>
        <dbReference type="EMBL" id="KDQ15544.1"/>
    </source>
</evidence>
<comment type="subcellular location">
    <subcellularLocation>
        <location evidence="1">Golgi apparatus membrane</location>
        <topology evidence="1">Peripheral membrane protein</topology>
    </subcellularLocation>
</comment>
<keyword evidence="12" id="KW-1185">Reference proteome</keyword>
<dbReference type="InterPro" id="IPR016024">
    <property type="entry name" value="ARM-type_fold"/>
</dbReference>
<evidence type="ECO:0000259" key="9">
    <source>
        <dbReference type="Pfam" id="PF24597"/>
    </source>
</evidence>
<keyword evidence="4" id="KW-0333">Golgi apparatus</keyword>
<dbReference type="GO" id="GO:0005802">
    <property type="term" value="C:trans-Golgi network"/>
    <property type="evidence" value="ECO:0007669"/>
    <property type="project" value="TreeGrafter"/>
</dbReference>
<accession>A0A067MJ17</accession>
<evidence type="ECO:0000256" key="7">
    <source>
        <dbReference type="SAM" id="MobiDB-lite"/>
    </source>
</evidence>
<comment type="similarity">
    <text evidence="6">Belongs to the DOP1 family.</text>
</comment>
<dbReference type="SUPFAM" id="SSF48371">
    <property type="entry name" value="ARM repeat"/>
    <property type="match status" value="1"/>
</dbReference>
<dbReference type="GO" id="GO:0006895">
    <property type="term" value="P:Golgi to endosome transport"/>
    <property type="evidence" value="ECO:0007669"/>
    <property type="project" value="InterPro"/>
</dbReference>
<evidence type="ECO:0000256" key="1">
    <source>
        <dbReference type="ARBA" id="ARBA00004395"/>
    </source>
</evidence>
<dbReference type="GO" id="GO:0005829">
    <property type="term" value="C:cytosol"/>
    <property type="evidence" value="ECO:0007669"/>
    <property type="project" value="GOC"/>
</dbReference>
<dbReference type="GO" id="GO:0000139">
    <property type="term" value="C:Golgi membrane"/>
    <property type="evidence" value="ECO:0007669"/>
    <property type="project" value="UniProtKB-SubCell"/>
</dbReference>
<keyword evidence="2" id="KW-0813">Transport</keyword>
<dbReference type="EMBL" id="KL198031">
    <property type="protein sequence ID" value="KDQ15544.1"/>
    <property type="molecule type" value="Genomic_DNA"/>
</dbReference>
<reference evidence="12" key="1">
    <citation type="journal article" date="2014" name="Proc. Natl. Acad. Sci. U.S.A.">
        <title>Extensive sampling of basidiomycete genomes demonstrates inadequacy of the white-rot/brown-rot paradigm for wood decay fungi.</title>
        <authorList>
            <person name="Riley R."/>
            <person name="Salamov A.A."/>
            <person name="Brown D.W."/>
            <person name="Nagy L.G."/>
            <person name="Floudas D."/>
            <person name="Held B.W."/>
            <person name="Levasseur A."/>
            <person name="Lombard V."/>
            <person name="Morin E."/>
            <person name="Otillar R."/>
            <person name="Lindquist E.A."/>
            <person name="Sun H."/>
            <person name="LaButti K.M."/>
            <person name="Schmutz J."/>
            <person name="Jabbour D."/>
            <person name="Luo H."/>
            <person name="Baker S.E."/>
            <person name="Pisabarro A.G."/>
            <person name="Walton J.D."/>
            <person name="Blanchette R.A."/>
            <person name="Henrissat B."/>
            <person name="Martin F."/>
            <person name="Cullen D."/>
            <person name="Hibbett D.S."/>
            <person name="Grigoriev I.V."/>
        </authorList>
    </citation>
    <scope>NUCLEOTIDE SEQUENCE [LARGE SCALE GENOMIC DNA]</scope>
    <source>
        <strain evidence="12">FD-172 SS1</strain>
    </source>
</reference>
<dbReference type="Pfam" id="PF04118">
    <property type="entry name" value="Dopey_N"/>
    <property type="match status" value="1"/>
</dbReference>
<dbReference type="FunCoup" id="A0A067MJ17">
    <property type="interactions" value="139"/>
</dbReference>
<feature type="region of interest" description="Disordered" evidence="7">
    <location>
        <begin position="1388"/>
        <end position="1412"/>
    </location>
</feature>